<protein>
    <submittedName>
        <fullName evidence="3">Hydrolase</fullName>
    </submittedName>
</protein>
<feature type="transmembrane region" description="Helical" evidence="2">
    <location>
        <begin position="441"/>
        <end position="463"/>
    </location>
</feature>
<keyword evidence="3" id="KW-0378">Hydrolase</keyword>
<name>A0A2N3QN03_9BIFI</name>
<dbReference type="Proteomes" id="UP000233727">
    <property type="component" value="Unassembled WGS sequence"/>
</dbReference>
<feature type="region of interest" description="Disordered" evidence="1">
    <location>
        <begin position="9"/>
        <end position="68"/>
    </location>
</feature>
<evidence type="ECO:0000313" key="3">
    <source>
        <dbReference type="EMBL" id="PKU93012.1"/>
    </source>
</evidence>
<evidence type="ECO:0000313" key="4">
    <source>
        <dbReference type="Proteomes" id="UP000233727"/>
    </source>
</evidence>
<dbReference type="Gene3D" id="3.40.50.1820">
    <property type="entry name" value="alpha/beta hydrolase"/>
    <property type="match status" value="1"/>
</dbReference>
<feature type="transmembrane region" description="Helical" evidence="2">
    <location>
        <begin position="529"/>
        <end position="550"/>
    </location>
</feature>
<dbReference type="SUPFAM" id="SSF53474">
    <property type="entry name" value="alpha/beta-Hydrolases"/>
    <property type="match status" value="1"/>
</dbReference>
<evidence type="ECO:0000256" key="1">
    <source>
        <dbReference type="SAM" id="MobiDB-lite"/>
    </source>
</evidence>
<keyword evidence="2" id="KW-0812">Transmembrane</keyword>
<comment type="caution">
    <text evidence="3">The sequence shown here is derived from an EMBL/GenBank/DDBJ whole genome shotgun (WGS) entry which is preliminary data.</text>
</comment>
<feature type="transmembrane region" description="Helical" evidence="2">
    <location>
        <begin position="484"/>
        <end position="517"/>
    </location>
</feature>
<feature type="compositionally biased region" description="Low complexity" evidence="1">
    <location>
        <begin position="43"/>
        <end position="53"/>
    </location>
</feature>
<dbReference type="STRING" id="33905.BTHE_0805"/>
<accession>A0A2N3QN03</accession>
<dbReference type="AlphaFoldDB" id="A0A2N3QN03"/>
<proteinExistence type="predicted"/>
<dbReference type="GO" id="GO:0016787">
    <property type="term" value="F:hydrolase activity"/>
    <property type="evidence" value="ECO:0007669"/>
    <property type="project" value="UniProtKB-KW"/>
</dbReference>
<evidence type="ECO:0000256" key="2">
    <source>
        <dbReference type="SAM" id="Phobius"/>
    </source>
</evidence>
<dbReference type="EMBL" id="PCGY01000010">
    <property type="protein sequence ID" value="PKU93012.1"/>
    <property type="molecule type" value="Genomic_DNA"/>
</dbReference>
<feature type="transmembrane region" description="Helical" evidence="2">
    <location>
        <begin position="74"/>
        <end position="94"/>
    </location>
</feature>
<keyword evidence="2" id="KW-1133">Transmembrane helix</keyword>
<feature type="transmembrane region" description="Helical" evidence="2">
    <location>
        <begin position="591"/>
        <end position="613"/>
    </location>
</feature>
<reference evidence="3 4" key="1">
    <citation type="submission" date="2017-10" db="EMBL/GenBank/DDBJ databases">
        <title>Bifidobacterium genomics.</title>
        <authorList>
            <person name="Lugli G.A."/>
            <person name="Milani C."/>
            <person name="Mancabelli L."/>
        </authorList>
    </citation>
    <scope>NUCLEOTIDE SEQUENCE [LARGE SCALE GENOMIC DNA]</scope>
    <source>
        <strain evidence="3 4">1542B</strain>
    </source>
</reference>
<dbReference type="InterPro" id="IPR029058">
    <property type="entry name" value="AB_hydrolase_fold"/>
</dbReference>
<gene>
    <name evidence="3" type="ORF">CQR47_0497</name>
</gene>
<sequence>MVLVRIVDVSNQEERQSSPETGQEAVQRSDMHAAEPTARQTGTLPADTLPTDTTAERARQPKQEPVAWSRGHRLAVSVPIFIILLGILVGVSHITAVSANIQPTGQTMSMLTGDTSVTFNNTTGHALPSVGTYKVTQRYITIDAKRPSTGEIQHIRVLIREPKGAGSNRPGVVFMHGAGYGTCDNSFGDVAYSLSSAGFVTAVIDKPIWSTTDITRDYPASAKIYDQTINYLRSLKQVNAAKVGIYATSESTWISSYLLRLDPKIAFQVLLSPMVFSPRQSLGFLASQDFTLVGAHSGYQSIVRRVFDMDGTLFGLKNFDLDIEQPAAYSIPTFVAYGSKDVMTAQVEGAREILDLAHRSGNWDVTIRSYPVANHVLRLGNEADSGTGFADDYVNDMVSWAVGTAAGLDQTSERAAGSMLYQSIAVPKDLHADRGLTIYGAWIHIAMLITLLLTLIIALAALVRKIVFMIRRKGPALGFKYGFGGALLSLTITTLATFLLFCGGLGQVVMGIVQLAWGGAPAENPGMMFWSWPVIQVVCTLVVWAWSRVFTRLIEVMQTRGLAQFPPRKGAIGDVVSGREPVLASTRFARVLFWVTAFAMFHVLLFFAFWGLFIY</sequence>
<organism evidence="3 4">
    <name type="scientific">Bifidobacterium thermophilum</name>
    <dbReference type="NCBI Taxonomy" id="33905"/>
    <lineage>
        <taxon>Bacteria</taxon>
        <taxon>Bacillati</taxon>
        <taxon>Actinomycetota</taxon>
        <taxon>Actinomycetes</taxon>
        <taxon>Bifidobacteriales</taxon>
        <taxon>Bifidobacteriaceae</taxon>
        <taxon>Bifidobacterium</taxon>
    </lineage>
</organism>
<keyword evidence="2" id="KW-0472">Membrane</keyword>